<gene>
    <name evidence="1" type="ORF">IAD18_06330</name>
</gene>
<dbReference type="Pfam" id="PF09674">
    <property type="entry name" value="DUF2400"/>
    <property type="match status" value="1"/>
</dbReference>
<comment type="caution">
    <text evidence="1">The sequence shown here is derived from an EMBL/GenBank/DDBJ whole genome shotgun (WGS) entry which is preliminary data.</text>
</comment>
<name>A0A9D1LH20_9BACT</name>
<reference evidence="1" key="2">
    <citation type="journal article" date="2021" name="PeerJ">
        <title>Extensive microbial diversity within the chicken gut microbiome revealed by metagenomics and culture.</title>
        <authorList>
            <person name="Gilroy R."/>
            <person name="Ravi A."/>
            <person name="Getino M."/>
            <person name="Pursley I."/>
            <person name="Horton D.L."/>
            <person name="Alikhan N.F."/>
            <person name="Baker D."/>
            <person name="Gharbi K."/>
            <person name="Hall N."/>
            <person name="Watson M."/>
            <person name="Adriaenssens E.M."/>
            <person name="Foster-Nyarko E."/>
            <person name="Jarju S."/>
            <person name="Secka A."/>
            <person name="Antonio M."/>
            <person name="Oren A."/>
            <person name="Chaudhuri R.R."/>
            <person name="La Ragione R."/>
            <person name="Hildebrand F."/>
            <person name="Pallen M.J."/>
        </authorList>
    </citation>
    <scope>NUCLEOTIDE SEQUENCE</scope>
    <source>
        <strain evidence="1">17073</strain>
    </source>
</reference>
<proteinExistence type="predicted"/>
<evidence type="ECO:0000313" key="1">
    <source>
        <dbReference type="EMBL" id="HIU39265.1"/>
    </source>
</evidence>
<dbReference type="EMBL" id="DVMS01000179">
    <property type="protein sequence ID" value="HIU39265.1"/>
    <property type="molecule type" value="Genomic_DNA"/>
</dbReference>
<organism evidence="1 2">
    <name type="scientific">Candidatus Limisoma intestinavium</name>
    <dbReference type="NCBI Taxonomy" id="2840856"/>
    <lineage>
        <taxon>Bacteria</taxon>
        <taxon>Pseudomonadati</taxon>
        <taxon>Bacteroidota</taxon>
        <taxon>Bacteroidia</taxon>
        <taxon>Bacteroidales</taxon>
        <taxon>Candidatus Limisoma</taxon>
    </lineage>
</organism>
<sequence length="265" mass="30222">MNAKIDTAIAELLDAEARRINTPDFINADPVQFPRRFESLPDIEITAILCATIAWGNRRSICQDCEKMLRLMDYRPYNYVRECGYDDIHERFNIHRTFFSDDFTYMLRGLHRIYSRHRSLDAFAAANGASKSDCPAWQFAEALSRELAKANDGARNPRCLPTDFGKTALKRINMALRWLVRRDGIVDLGVWESITPAQLYIPLDVHVGNTARALCLLDRKSNDRIAVVRLTELLRTLRPDDPAIYDFALFGIGIGNKYTGNGFSL</sequence>
<protein>
    <submittedName>
        <fullName evidence="1">TIGR02757 family protein</fullName>
    </submittedName>
</protein>
<dbReference type="Proteomes" id="UP000824076">
    <property type="component" value="Unassembled WGS sequence"/>
</dbReference>
<reference evidence="1" key="1">
    <citation type="submission" date="2020-10" db="EMBL/GenBank/DDBJ databases">
        <authorList>
            <person name="Gilroy R."/>
        </authorList>
    </citation>
    <scope>NUCLEOTIDE SEQUENCE</scope>
    <source>
        <strain evidence="1">17073</strain>
    </source>
</reference>
<dbReference type="NCBIfam" id="TIGR02757">
    <property type="entry name" value="TIGR02757 family protein"/>
    <property type="match status" value="1"/>
</dbReference>
<accession>A0A9D1LH20</accession>
<evidence type="ECO:0000313" key="2">
    <source>
        <dbReference type="Proteomes" id="UP000824076"/>
    </source>
</evidence>
<dbReference type="AlphaFoldDB" id="A0A9D1LH20"/>
<dbReference type="InterPro" id="IPR014127">
    <property type="entry name" value="CHP02757"/>
</dbReference>